<keyword evidence="7" id="KW-0406">Ion transport</keyword>
<keyword evidence="8 9" id="KW-0472">Membrane</keyword>
<evidence type="ECO:0000256" key="1">
    <source>
        <dbReference type="ARBA" id="ARBA00004651"/>
    </source>
</evidence>
<keyword evidence="3" id="KW-0813">Transport</keyword>
<comment type="subcellular location">
    <subcellularLocation>
        <location evidence="1">Cell membrane</location>
        <topology evidence="1">Multi-pass membrane protein</topology>
    </subcellularLocation>
</comment>
<reference evidence="10" key="2">
    <citation type="submission" date="2020-09" db="EMBL/GenBank/DDBJ databases">
        <authorList>
            <person name="Sun Q."/>
            <person name="Ohkuma M."/>
        </authorList>
    </citation>
    <scope>NUCLEOTIDE SEQUENCE</scope>
    <source>
        <strain evidence="10">JCM 15759</strain>
    </source>
</reference>
<keyword evidence="6 9" id="KW-1133">Transmembrane helix</keyword>
<name>A0A830FRU5_HALAR</name>
<evidence type="ECO:0000256" key="5">
    <source>
        <dbReference type="ARBA" id="ARBA00022692"/>
    </source>
</evidence>
<gene>
    <name evidence="10" type="ORF">GCM10009006_35460</name>
</gene>
<dbReference type="PANTHER" id="PTHR32024:SF2">
    <property type="entry name" value="TRK SYSTEM POTASSIUM UPTAKE PROTEIN TRKG-RELATED"/>
    <property type="match status" value="1"/>
</dbReference>
<dbReference type="PANTHER" id="PTHR32024">
    <property type="entry name" value="TRK SYSTEM POTASSIUM UPTAKE PROTEIN TRKG-RELATED"/>
    <property type="match status" value="1"/>
</dbReference>
<dbReference type="GO" id="GO:0030001">
    <property type="term" value="P:metal ion transport"/>
    <property type="evidence" value="ECO:0007669"/>
    <property type="project" value="UniProtKB-ARBA"/>
</dbReference>
<evidence type="ECO:0000256" key="6">
    <source>
        <dbReference type="ARBA" id="ARBA00022989"/>
    </source>
</evidence>
<dbReference type="AlphaFoldDB" id="A0A830FRU5"/>
<dbReference type="GO" id="GO:0005886">
    <property type="term" value="C:plasma membrane"/>
    <property type="evidence" value="ECO:0007669"/>
    <property type="project" value="UniProtKB-SubCell"/>
</dbReference>
<evidence type="ECO:0000256" key="7">
    <source>
        <dbReference type="ARBA" id="ARBA00023065"/>
    </source>
</evidence>
<proteinExistence type="inferred from homology"/>
<sequence length="539" mass="58545">MANRIGTIARDLGRMLEALAGLILISALIPLVWREWWVVPGMIVSGMLPLFVGFGLSRTFQNADNPGRLHGMMIAASGWFFVAVFGSVPFLLIAWTARLDPAVLEVPARFTASGTRTFSTLAAFQNPLNGFFESMSGFTGTGLTMTDNEAALPHTLQWWRSFIEWVGGVGVIVLTTAILARPGSGSLTLYESEARSEKIHPSIVSTVRTIWWIFLLFTFFSILLLWIAGMPMWDAINHAMTGLATGGFSITDNSIGTYNSIPIDFALIPVMILGSIAFPIHYLILQGDLRNFYTDLQTRWVFLFFGLGTFVLTAVLFNQGFYQTETIVVAGIVLQGQAATLFQTFRYAVFQFVSAASCTGFQTAGSLGPGWTAPAQLTVTFGMVVGAAAGSTVGGIKLIRLLTLGKGILFRIRGVFHPSSAVRTFRLDGRALSDEEAAQEFEEAAIITFLWLVFLGLAAFVFMLALPLGPGPDAYTVENVLFEVASAQGNVGLSSGITGPGMPTVTKVMFLFNMWIGRLEIIPVLVLLRGVFASLEVYE</sequence>
<dbReference type="Proteomes" id="UP000656367">
    <property type="component" value="Unassembled WGS sequence"/>
</dbReference>
<evidence type="ECO:0000256" key="9">
    <source>
        <dbReference type="SAM" id="Phobius"/>
    </source>
</evidence>
<evidence type="ECO:0000256" key="4">
    <source>
        <dbReference type="ARBA" id="ARBA00022475"/>
    </source>
</evidence>
<feature type="transmembrane region" description="Helical" evidence="9">
    <location>
        <begin position="210"/>
        <end position="229"/>
    </location>
</feature>
<feature type="transmembrane region" description="Helical" evidence="9">
    <location>
        <begin position="72"/>
        <end position="95"/>
    </location>
</feature>
<feature type="transmembrane region" description="Helical" evidence="9">
    <location>
        <begin position="510"/>
        <end position="532"/>
    </location>
</feature>
<accession>A0A830FRU5</accession>
<dbReference type="Pfam" id="PF02386">
    <property type="entry name" value="TrkH"/>
    <property type="match status" value="1"/>
</dbReference>
<comment type="caution">
    <text evidence="10">The sequence shown here is derived from an EMBL/GenBank/DDBJ whole genome shotgun (WGS) entry which is preliminary data.</text>
</comment>
<feature type="transmembrane region" description="Helical" evidence="9">
    <location>
        <begin position="444"/>
        <end position="466"/>
    </location>
</feature>
<dbReference type="GO" id="GO:0008324">
    <property type="term" value="F:monoatomic cation transmembrane transporter activity"/>
    <property type="evidence" value="ECO:0007669"/>
    <property type="project" value="InterPro"/>
</dbReference>
<evidence type="ECO:0000256" key="8">
    <source>
        <dbReference type="ARBA" id="ARBA00023136"/>
    </source>
</evidence>
<organism evidence="10 11">
    <name type="scientific">Haloarcula argentinensis</name>
    <dbReference type="NCBI Taxonomy" id="43776"/>
    <lineage>
        <taxon>Archaea</taxon>
        <taxon>Methanobacteriati</taxon>
        <taxon>Methanobacteriota</taxon>
        <taxon>Stenosarchaea group</taxon>
        <taxon>Halobacteria</taxon>
        <taxon>Halobacteriales</taxon>
        <taxon>Haloarculaceae</taxon>
        <taxon>Haloarcula</taxon>
    </lineage>
</organism>
<protein>
    <submittedName>
        <fullName evidence="10">Potassium transporter Trk</fullName>
    </submittedName>
</protein>
<evidence type="ECO:0000313" key="10">
    <source>
        <dbReference type="EMBL" id="GGM51209.1"/>
    </source>
</evidence>
<keyword evidence="5 9" id="KW-0812">Transmembrane</keyword>
<dbReference type="OrthoDB" id="111943at2157"/>
<feature type="transmembrane region" description="Helical" evidence="9">
    <location>
        <begin position="39"/>
        <end position="60"/>
    </location>
</feature>
<dbReference type="EMBL" id="BMON01000006">
    <property type="protein sequence ID" value="GGM51209.1"/>
    <property type="molecule type" value="Genomic_DNA"/>
</dbReference>
<dbReference type="RefSeq" id="WP_188853907.1">
    <property type="nucleotide sequence ID" value="NZ_BMON01000006.1"/>
</dbReference>
<feature type="transmembrane region" description="Helical" evidence="9">
    <location>
        <begin position="297"/>
        <end position="317"/>
    </location>
</feature>
<reference evidence="10" key="1">
    <citation type="journal article" date="2014" name="Int. J. Syst. Evol. Microbiol.">
        <title>Complete genome sequence of Corynebacterium casei LMG S-19264T (=DSM 44701T), isolated from a smear-ripened cheese.</title>
        <authorList>
            <consortium name="US DOE Joint Genome Institute (JGI-PGF)"/>
            <person name="Walter F."/>
            <person name="Albersmeier A."/>
            <person name="Kalinowski J."/>
            <person name="Ruckert C."/>
        </authorList>
    </citation>
    <scope>NUCLEOTIDE SEQUENCE</scope>
    <source>
        <strain evidence="10">JCM 15759</strain>
    </source>
</reference>
<evidence type="ECO:0000313" key="11">
    <source>
        <dbReference type="Proteomes" id="UP000656367"/>
    </source>
</evidence>
<feature type="transmembrane region" description="Helical" evidence="9">
    <location>
        <begin position="263"/>
        <end position="285"/>
    </location>
</feature>
<feature type="transmembrane region" description="Helical" evidence="9">
    <location>
        <begin position="162"/>
        <end position="180"/>
    </location>
</feature>
<evidence type="ECO:0000256" key="2">
    <source>
        <dbReference type="ARBA" id="ARBA00009137"/>
    </source>
</evidence>
<comment type="similarity">
    <text evidence="2">Belongs to the TrkH potassium transport family.</text>
</comment>
<evidence type="ECO:0000256" key="3">
    <source>
        <dbReference type="ARBA" id="ARBA00022448"/>
    </source>
</evidence>
<dbReference type="InterPro" id="IPR003445">
    <property type="entry name" value="Cat_transpt"/>
</dbReference>
<feature type="transmembrane region" description="Helical" evidence="9">
    <location>
        <begin position="12"/>
        <end position="33"/>
    </location>
</feature>
<keyword evidence="4" id="KW-1003">Cell membrane</keyword>